<protein>
    <submittedName>
        <fullName evidence="1">Uncharacterized protein</fullName>
    </submittedName>
</protein>
<dbReference type="AlphaFoldDB" id="A0A8A4TRT6"/>
<name>A0A8A4TRT6_SULCO</name>
<reference evidence="1" key="1">
    <citation type="submission" date="2021-03" db="EMBL/GenBank/DDBJ databases">
        <title>Acanthopleuribacteraceae sp. M133.</title>
        <authorList>
            <person name="Wang G."/>
        </authorList>
    </citation>
    <scope>NUCLEOTIDE SEQUENCE</scope>
    <source>
        <strain evidence="1">M133</strain>
    </source>
</reference>
<sequence>MSTVVDLPSSGTPDLTYFIVDYENNLVMGVDAVKPGGTIKFVDAGVASSELDLAFKNNTSPFNANETIETNQTETLSSSSSGDYYFGFEAESPNPQTYPYRIEVESGGADSATFHLNHGGATTALNVAQSYTLSSGQTKIKVKFQKEGFTGDAYIQVSGDGSGILRVPDGQTVGIWTITLNPAPTTTQKLTLAVSETEPVLLEHNIQVEVFGGSEADFEIEPAV</sequence>
<accession>A0A8A4TRT6</accession>
<dbReference type="EMBL" id="CP071793">
    <property type="protein sequence ID" value="QTD51721.1"/>
    <property type="molecule type" value="Genomic_DNA"/>
</dbReference>
<organism evidence="1 2">
    <name type="scientific">Sulfidibacter corallicola</name>
    <dbReference type="NCBI Taxonomy" id="2818388"/>
    <lineage>
        <taxon>Bacteria</taxon>
        <taxon>Pseudomonadati</taxon>
        <taxon>Acidobacteriota</taxon>
        <taxon>Holophagae</taxon>
        <taxon>Acanthopleuribacterales</taxon>
        <taxon>Acanthopleuribacteraceae</taxon>
        <taxon>Sulfidibacter</taxon>
    </lineage>
</organism>
<dbReference type="Proteomes" id="UP000663929">
    <property type="component" value="Chromosome"/>
</dbReference>
<keyword evidence="2" id="KW-1185">Reference proteome</keyword>
<dbReference type="RefSeq" id="WP_237381847.1">
    <property type="nucleotide sequence ID" value="NZ_CP071793.1"/>
</dbReference>
<evidence type="ECO:0000313" key="2">
    <source>
        <dbReference type="Proteomes" id="UP000663929"/>
    </source>
</evidence>
<proteinExistence type="predicted"/>
<evidence type="ECO:0000313" key="1">
    <source>
        <dbReference type="EMBL" id="QTD51721.1"/>
    </source>
</evidence>
<gene>
    <name evidence="1" type="ORF">J3U87_04560</name>
</gene>
<dbReference type="KEGG" id="scor:J3U87_04560"/>